<dbReference type="InParanoid" id="A0A0C2SUR7"/>
<keyword evidence="2" id="KW-1185">Reference proteome</keyword>
<evidence type="ECO:0000313" key="1">
    <source>
        <dbReference type="EMBL" id="KIL67175.1"/>
    </source>
</evidence>
<proteinExistence type="predicted"/>
<reference evidence="1 2" key="1">
    <citation type="submission" date="2014-04" db="EMBL/GenBank/DDBJ databases">
        <title>Evolutionary Origins and Diversification of the Mycorrhizal Mutualists.</title>
        <authorList>
            <consortium name="DOE Joint Genome Institute"/>
            <consortium name="Mycorrhizal Genomics Consortium"/>
            <person name="Kohler A."/>
            <person name="Kuo A."/>
            <person name="Nagy L.G."/>
            <person name="Floudas D."/>
            <person name="Copeland A."/>
            <person name="Barry K.W."/>
            <person name="Cichocki N."/>
            <person name="Veneault-Fourrey C."/>
            <person name="LaButti K."/>
            <person name="Lindquist E.A."/>
            <person name="Lipzen A."/>
            <person name="Lundell T."/>
            <person name="Morin E."/>
            <person name="Murat C."/>
            <person name="Riley R."/>
            <person name="Ohm R."/>
            <person name="Sun H."/>
            <person name="Tunlid A."/>
            <person name="Henrissat B."/>
            <person name="Grigoriev I.V."/>
            <person name="Hibbett D.S."/>
            <person name="Martin F."/>
        </authorList>
    </citation>
    <scope>NUCLEOTIDE SEQUENCE [LARGE SCALE GENOMIC DNA]</scope>
    <source>
        <strain evidence="1 2">Koide BX008</strain>
    </source>
</reference>
<name>A0A0C2SUR7_AMAMK</name>
<accession>A0A0C2SUR7</accession>
<gene>
    <name evidence="1" type="ORF">M378DRAFT_160176</name>
</gene>
<sequence>MYNYVVARCYSTFPWFPPLLSFPNTPHDSLLALDSSDTQNFQIIRISVPSITLSA</sequence>
<evidence type="ECO:0000313" key="2">
    <source>
        <dbReference type="Proteomes" id="UP000054549"/>
    </source>
</evidence>
<protein>
    <submittedName>
        <fullName evidence="1">Uncharacterized protein</fullName>
    </submittedName>
</protein>
<dbReference type="Proteomes" id="UP000054549">
    <property type="component" value="Unassembled WGS sequence"/>
</dbReference>
<dbReference type="EMBL" id="KN818233">
    <property type="protein sequence ID" value="KIL67175.1"/>
    <property type="molecule type" value="Genomic_DNA"/>
</dbReference>
<organism evidence="1 2">
    <name type="scientific">Amanita muscaria (strain Koide BX008)</name>
    <dbReference type="NCBI Taxonomy" id="946122"/>
    <lineage>
        <taxon>Eukaryota</taxon>
        <taxon>Fungi</taxon>
        <taxon>Dikarya</taxon>
        <taxon>Basidiomycota</taxon>
        <taxon>Agaricomycotina</taxon>
        <taxon>Agaricomycetes</taxon>
        <taxon>Agaricomycetidae</taxon>
        <taxon>Agaricales</taxon>
        <taxon>Pluteineae</taxon>
        <taxon>Amanitaceae</taxon>
        <taxon>Amanita</taxon>
    </lineage>
</organism>
<dbReference type="HOGENOM" id="CLU_3031852_0_0_1"/>
<dbReference type="AlphaFoldDB" id="A0A0C2SUR7"/>